<evidence type="ECO:0000313" key="3">
    <source>
        <dbReference type="EMBL" id="KKW33104.1"/>
    </source>
</evidence>
<feature type="region of interest" description="Disordered" evidence="1">
    <location>
        <begin position="63"/>
        <end position="135"/>
    </location>
</feature>
<name>A0A0G2AKI5_9BACT</name>
<organism evidence="3 4">
    <name type="scientific">Candidatus Uhrbacteria bacterium GW2011_GWA2_52_8d</name>
    <dbReference type="NCBI Taxonomy" id="1618979"/>
    <lineage>
        <taxon>Bacteria</taxon>
        <taxon>Candidatus Uhriibacteriota</taxon>
    </lineage>
</organism>
<feature type="compositionally biased region" description="Polar residues" evidence="1">
    <location>
        <begin position="103"/>
        <end position="113"/>
    </location>
</feature>
<comment type="caution">
    <text evidence="3">The sequence shown here is derived from an EMBL/GenBank/DDBJ whole genome shotgun (WGS) entry which is preliminary data.</text>
</comment>
<keyword evidence="2" id="KW-1133">Transmembrane helix</keyword>
<feature type="compositionally biased region" description="Low complexity" evidence="1">
    <location>
        <begin position="114"/>
        <end position="123"/>
    </location>
</feature>
<reference evidence="3 4" key="1">
    <citation type="journal article" date="2015" name="Nature">
        <title>rRNA introns, odd ribosomes, and small enigmatic genomes across a large radiation of phyla.</title>
        <authorList>
            <person name="Brown C.T."/>
            <person name="Hug L.A."/>
            <person name="Thomas B.C."/>
            <person name="Sharon I."/>
            <person name="Castelle C.J."/>
            <person name="Singh A."/>
            <person name="Wilkins M.J."/>
            <person name="Williams K.H."/>
            <person name="Banfield J.F."/>
        </authorList>
    </citation>
    <scope>NUCLEOTIDE SEQUENCE [LARGE SCALE GENOMIC DNA]</scope>
</reference>
<evidence type="ECO:0000256" key="2">
    <source>
        <dbReference type="SAM" id="Phobius"/>
    </source>
</evidence>
<dbReference type="Proteomes" id="UP000034054">
    <property type="component" value="Unassembled WGS sequence"/>
</dbReference>
<dbReference type="AlphaFoldDB" id="A0A0G2AKI5"/>
<keyword evidence="2" id="KW-0812">Transmembrane</keyword>
<proteinExistence type="predicted"/>
<dbReference type="EMBL" id="LCRH01000009">
    <property type="protein sequence ID" value="KKW33104.1"/>
    <property type="molecule type" value="Genomic_DNA"/>
</dbReference>
<gene>
    <name evidence="3" type="ORF">UY76_C0009G0010</name>
</gene>
<feature type="region of interest" description="Disordered" evidence="1">
    <location>
        <begin position="1"/>
        <end position="42"/>
    </location>
</feature>
<evidence type="ECO:0000256" key="1">
    <source>
        <dbReference type="SAM" id="MobiDB-lite"/>
    </source>
</evidence>
<protein>
    <submittedName>
        <fullName evidence="3">Uncharacterized protein</fullName>
    </submittedName>
</protein>
<feature type="transmembrane region" description="Helical" evidence="2">
    <location>
        <begin position="146"/>
        <end position="176"/>
    </location>
</feature>
<keyword evidence="2" id="KW-0472">Membrane</keyword>
<feature type="transmembrane region" description="Helical" evidence="2">
    <location>
        <begin position="215"/>
        <end position="244"/>
    </location>
</feature>
<evidence type="ECO:0000313" key="4">
    <source>
        <dbReference type="Proteomes" id="UP000034054"/>
    </source>
</evidence>
<sequence>MATPEERKAKLQAARQSRGLPSLPTYSKSTGTEPLESKHRSNLISNRIRSIALASALALQPSPLNQQSQNTQTTSHTTEQQTSDETELNQARGEEQSRLASMLQRSIMQRTAKQQAQQQQEQQVSEETRKEREKLKQTAKSAVKRGAIFVVDLLAGALDLSSFGISFIVDVFLYAFTLGWLNLEMIYGRYFAKGKSRFISPLSWDPIPMPVDKNALILSGFVVMADIAVVIALLVMGFGSFCIVHDMELIKQSAMAAAQIGAALAQGQTGGLCLSGILPSNFGL</sequence>
<accession>A0A0G2AKI5</accession>
<feature type="compositionally biased region" description="Basic and acidic residues" evidence="1">
    <location>
        <begin position="126"/>
        <end position="135"/>
    </location>
</feature>
<feature type="compositionally biased region" description="Low complexity" evidence="1">
    <location>
        <begin position="63"/>
        <end position="81"/>
    </location>
</feature>